<feature type="transmembrane region" description="Helical" evidence="2">
    <location>
        <begin position="46"/>
        <end position="63"/>
    </location>
</feature>
<dbReference type="CDD" id="cd07341">
    <property type="entry name" value="M56_BlaR1_MecR1_like"/>
    <property type="match status" value="1"/>
</dbReference>
<evidence type="ECO:0000313" key="5">
    <source>
        <dbReference type="Proteomes" id="UP000239872"/>
    </source>
</evidence>
<feature type="transmembrane region" description="Helical" evidence="2">
    <location>
        <begin position="20"/>
        <end position="39"/>
    </location>
</feature>
<reference evidence="4 5" key="1">
    <citation type="submission" date="2018-01" db="EMBL/GenBank/DDBJ databases">
        <title>A novel member of the phylum Bacteroidetes isolated from glacier ice.</title>
        <authorList>
            <person name="Liu Q."/>
            <person name="Xin Y.-H."/>
        </authorList>
    </citation>
    <scope>NUCLEOTIDE SEQUENCE [LARGE SCALE GENOMIC DNA]</scope>
    <source>
        <strain evidence="4 5">RB1R16</strain>
    </source>
</reference>
<dbReference type="EMBL" id="PPSL01000004">
    <property type="protein sequence ID" value="PQJ09918.1"/>
    <property type="molecule type" value="Genomic_DNA"/>
</dbReference>
<sequence>MNTLSLTSLLTHSLAWALLYSLWQGLLVYGTLFVVLRALRDVSSRLKYFISIGAFTTMVAWFADTWMTQYQKLKGITVYITNGSGVAAPLVTHQGVANPTINIADQSIIKNALTGMERYSSLIIAVYCAGLVLMLFRFAVNLWQVRMLKKSGVVAPQEHLNDLVAQWQEQFNISRPVKLLLSAKVDVPMMLGILKPVILLPVATINHLSMDQLEAILVHELAHVKRQDFLFNIFQTIVETVLFFNPFIWLISSVIRKERENCCDDMVVASTTDPMPYARALAILETNRYEANLGLAVTGRNKKQLFNRIKRIMEMKKQNINYSQLGIAAVIIITIVFSLAIFTPSFAQKNKVKRDDSDSTKTTKAYAYKKVIIDNNGDKKEINKTININDHSDVQVSFNDDNISGDFSKAITDIVKAATEIAASVTKLDDVDVEAEMTQARKEMESARKEMRAAKREMRTAQKEIDAVDWDQLRAEINKGLAEANKALNDPELKKEISLEIRRGIEEGKAALEQTRAELQRQRIDLSVTKDEDEHVTKSSENDFDEMLDKMENEGLINRNKGFNIVKSENGTLIINSEVQSGSVYNRYKQYLDANNIVISGKKGKLSITVNN</sequence>
<dbReference type="PANTHER" id="PTHR34978">
    <property type="entry name" value="POSSIBLE SENSOR-TRANSDUCER PROTEIN BLAR"/>
    <property type="match status" value="1"/>
</dbReference>
<gene>
    <name evidence="4" type="ORF">CJD36_014530</name>
</gene>
<evidence type="ECO:0000313" key="4">
    <source>
        <dbReference type="EMBL" id="PQJ09918.1"/>
    </source>
</evidence>
<feature type="coiled-coil region" evidence="1">
    <location>
        <begin position="502"/>
        <end position="532"/>
    </location>
</feature>
<feature type="domain" description="Peptidase M56" evidence="3">
    <location>
        <begin position="116"/>
        <end position="311"/>
    </location>
</feature>
<keyword evidence="5" id="KW-1185">Reference proteome</keyword>
<feature type="transmembrane region" description="Helical" evidence="2">
    <location>
        <begin position="320"/>
        <end position="342"/>
    </location>
</feature>
<dbReference type="PANTHER" id="PTHR34978:SF3">
    <property type="entry name" value="SLR0241 PROTEIN"/>
    <property type="match status" value="1"/>
</dbReference>
<feature type="transmembrane region" description="Helical" evidence="2">
    <location>
        <begin position="229"/>
        <end position="251"/>
    </location>
</feature>
<dbReference type="AlphaFoldDB" id="A0A2S7ST88"/>
<dbReference type="InterPro" id="IPR052173">
    <property type="entry name" value="Beta-lactam_resp_regulator"/>
</dbReference>
<keyword evidence="2" id="KW-0472">Membrane</keyword>
<evidence type="ECO:0000256" key="1">
    <source>
        <dbReference type="SAM" id="Coils"/>
    </source>
</evidence>
<feature type="transmembrane region" description="Helical" evidence="2">
    <location>
        <begin position="119"/>
        <end position="140"/>
    </location>
</feature>
<dbReference type="Gene3D" id="3.30.2010.10">
    <property type="entry name" value="Metalloproteases ('zincins'), catalytic domain"/>
    <property type="match status" value="1"/>
</dbReference>
<dbReference type="Pfam" id="PF05569">
    <property type="entry name" value="Peptidase_M56"/>
    <property type="match status" value="1"/>
</dbReference>
<dbReference type="InterPro" id="IPR008756">
    <property type="entry name" value="Peptidase_M56"/>
</dbReference>
<keyword evidence="1" id="KW-0175">Coiled coil</keyword>
<evidence type="ECO:0000259" key="3">
    <source>
        <dbReference type="Pfam" id="PF05569"/>
    </source>
</evidence>
<proteinExistence type="predicted"/>
<organism evidence="4 5">
    <name type="scientific">Flavipsychrobacter stenotrophus</name>
    <dbReference type="NCBI Taxonomy" id="2077091"/>
    <lineage>
        <taxon>Bacteria</taxon>
        <taxon>Pseudomonadati</taxon>
        <taxon>Bacteroidota</taxon>
        <taxon>Chitinophagia</taxon>
        <taxon>Chitinophagales</taxon>
        <taxon>Chitinophagaceae</taxon>
        <taxon>Flavipsychrobacter</taxon>
    </lineage>
</organism>
<keyword evidence="2" id="KW-1133">Transmembrane helix</keyword>
<feature type="coiled-coil region" evidence="1">
    <location>
        <begin position="430"/>
        <end position="471"/>
    </location>
</feature>
<dbReference type="OrthoDB" id="15218at2"/>
<keyword evidence="2" id="KW-0812">Transmembrane</keyword>
<comment type="caution">
    <text evidence="4">The sequence shown here is derived from an EMBL/GenBank/DDBJ whole genome shotgun (WGS) entry which is preliminary data.</text>
</comment>
<protein>
    <recommendedName>
        <fullName evidence="3">Peptidase M56 domain-containing protein</fullName>
    </recommendedName>
</protein>
<dbReference type="RefSeq" id="WP_105039927.1">
    <property type="nucleotide sequence ID" value="NZ_PPSL01000004.1"/>
</dbReference>
<dbReference type="Proteomes" id="UP000239872">
    <property type="component" value="Unassembled WGS sequence"/>
</dbReference>
<evidence type="ECO:0000256" key="2">
    <source>
        <dbReference type="SAM" id="Phobius"/>
    </source>
</evidence>
<accession>A0A2S7ST88</accession>
<feature type="transmembrane region" description="Helical" evidence="2">
    <location>
        <begin position="187"/>
        <end position="209"/>
    </location>
</feature>
<name>A0A2S7ST88_9BACT</name>